<dbReference type="InterPro" id="IPR006379">
    <property type="entry name" value="HAD-SF_hydro_IIB"/>
</dbReference>
<dbReference type="NCBIfam" id="TIGR00685">
    <property type="entry name" value="T6PP"/>
    <property type="match status" value="1"/>
</dbReference>
<dbReference type="OrthoDB" id="9797743at2"/>
<dbReference type="InterPro" id="IPR036412">
    <property type="entry name" value="HAD-like_sf"/>
</dbReference>
<dbReference type="Pfam" id="PF02358">
    <property type="entry name" value="Trehalose_PPase"/>
    <property type="match status" value="1"/>
</dbReference>
<sequence>MTTPLATYLPQLRDAVASSSRVVLLLDFDGTLAPLVQRPELAALPQPTRAALTALQSSPRVTLAFISGRALADLRSRVGLNAIYAGNHGLEIEGPGLDFHGVDLIQSTEVLRAVSAKLAEKLHAIPGAQVEDKQSSLSVHYRNVDPSLAPRVKQITQSVTASYTNFVVLHEGKLVIEVRPRVDWHKGKAAEWILQQIASPAPLIIAMGDDRTDEDIFRSVPDSISIKVGEGPTSARFRVGDPGEVGRVLELIREAVSCRATV</sequence>
<organism evidence="5 6">
    <name type="scientific">Silvibacterium dinghuense</name>
    <dbReference type="NCBI Taxonomy" id="1560006"/>
    <lineage>
        <taxon>Bacteria</taxon>
        <taxon>Pseudomonadati</taxon>
        <taxon>Acidobacteriota</taxon>
        <taxon>Terriglobia</taxon>
        <taxon>Terriglobales</taxon>
        <taxon>Acidobacteriaceae</taxon>
        <taxon>Silvibacterium</taxon>
    </lineage>
</organism>
<evidence type="ECO:0000256" key="1">
    <source>
        <dbReference type="ARBA" id="ARBA00005199"/>
    </source>
</evidence>
<keyword evidence="3 4" id="KW-0378">Hydrolase</keyword>
<comment type="pathway">
    <text evidence="1 4">Glycan biosynthesis; trehalose biosynthesis.</text>
</comment>
<evidence type="ECO:0000313" key="6">
    <source>
        <dbReference type="Proteomes" id="UP000290253"/>
    </source>
</evidence>
<comment type="similarity">
    <text evidence="2 4">Belongs to the trehalose phosphatase family.</text>
</comment>
<gene>
    <name evidence="5" type="primary">otsB</name>
    <name evidence="5" type="ORF">ESZ00_15065</name>
</gene>
<comment type="cofactor">
    <cofactor evidence="4">
        <name>Mg(2+)</name>
        <dbReference type="ChEBI" id="CHEBI:18420"/>
    </cofactor>
</comment>
<dbReference type="EC" id="3.1.3.12" evidence="4"/>
<evidence type="ECO:0000256" key="3">
    <source>
        <dbReference type="ARBA" id="ARBA00022801"/>
    </source>
</evidence>
<evidence type="ECO:0000256" key="2">
    <source>
        <dbReference type="ARBA" id="ARBA00008770"/>
    </source>
</evidence>
<accession>A0A4Q1SBJ1</accession>
<dbReference type="GO" id="GO:0004805">
    <property type="term" value="F:trehalose-phosphatase activity"/>
    <property type="evidence" value="ECO:0007669"/>
    <property type="project" value="UniProtKB-EC"/>
</dbReference>
<evidence type="ECO:0000313" key="5">
    <source>
        <dbReference type="EMBL" id="RXS94395.1"/>
    </source>
</evidence>
<comment type="caution">
    <text evidence="5">The sequence shown here is derived from an EMBL/GenBank/DDBJ whole genome shotgun (WGS) entry which is preliminary data.</text>
</comment>
<dbReference type="PANTHER" id="PTHR43768:SF3">
    <property type="entry name" value="TREHALOSE 6-PHOSPHATE PHOSPHATASE"/>
    <property type="match status" value="1"/>
</dbReference>
<dbReference type="PANTHER" id="PTHR43768">
    <property type="entry name" value="TREHALOSE 6-PHOSPHATE PHOSPHATASE"/>
    <property type="match status" value="1"/>
</dbReference>
<keyword evidence="6" id="KW-1185">Reference proteome</keyword>
<dbReference type="InterPro" id="IPR023214">
    <property type="entry name" value="HAD_sf"/>
</dbReference>
<dbReference type="EMBL" id="SDMK01000003">
    <property type="protein sequence ID" value="RXS94395.1"/>
    <property type="molecule type" value="Genomic_DNA"/>
</dbReference>
<name>A0A4Q1SBJ1_9BACT</name>
<dbReference type="SUPFAM" id="SSF56784">
    <property type="entry name" value="HAD-like"/>
    <property type="match status" value="1"/>
</dbReference>
<evidence type="ECO:0000256" key="4">
    <source>
        <dbReference type="RuleBase" id="RU361117"/>
    </source>
</evidence>
<dbReference type="Proteomes" id="UP000290253">
    <property type="component" value="Unassembled WGS sequence"/>
</dbReference>
<protein>
    <recommendedName>
        <fullName evidence="4">Trehalose 6-phosphate phosphatase</fullName>
        <ecNumber evidence="4">3.1.3.12</ecNumber>
    </recommendedName>
</protein>
<proteinExistence type="inferred from homology"/>
<reference evidence="5 6" key="1">
    <citation type="journal article" date="2016" name="Int. J. Syst. Evol. Microbiol.">
        <title>Acidipila dinghuensis sp. nov., an acidobacterium isolated from forest soil.</title>
        <authorList>
            <person name="Jiang Y.W."/>
            <person name="Wang J."/>
            <person name="Chen M.H."/>
            <person name="Lv Y.Y."/>
            <person name="Qiu L.H."/>
        </authorList>
    </citation>
    <scope>NUCLEOTIDE SEQUENCE [LARGE SCALE GENOMIC DNA]</scope>
    <source>
        <strain evidence="5 6">DHOF10</strain>
    </source>
</reference>
<comment type="catalytic activity">
    <reaction evidence="4">
        <text>alpha,alpha-trehalose 6-phosphate + H2O = alpha,alpha-trehalose + phosphate</text>
        <dbReference type="Rhea" id="RHEA:23420"/>
        <dbReference type="ChEBI" id="CHEBI:15377"/>
        <dbReference type="ChEBI" id="CHEBI:16551"/>
        <dbReference type="ChEBI" id="CHEBI:43474"/>
        <dbReference type="ChEBI" id="CHEBI:58429"/>
        <dbReference type="EC" id="3.1.3.12"/>
    </reaction>
</comment>
<dbReference type="CDD" id="cd01627">
    <property type="entry name" value="HAD_TPP"/>
    <property type="match status" value="1"/>
</dbReference>
<keyword evidence="4" id="KW-0460">Magnesium</keyword>
<dbReference type="InterPro" id="IPR044651">
    <property type="entry name" value="OTSB-like"/>
</dbReference>
<dbReference type="Gene3D" id="3.40.50.1000">
    <property type="entry name" value="HAD superfamily/HAD-like"/>
    <property type="match status" value="1"/>
</dbReference>
<dbReference type="Gene3D" id="3.30.70.1020">
    <property type="entry name" value="Trehalose-6-phosphate phosphatase related protein, domain 2"/>
    <property type="match status" value="1"/>
</dbReference>
<dbReference type="InterPro" id="IPR003337">
    <property type="entry name" value="Trehalose_PPase"/>
</dbReference>
<dbReference type="UniPathway" id="UPA00299"/>
<dbReference type="GO" id="GO:0046872">
    <property type="term" value="F:metal ion binding"/>
    <property type="evidence" value="ECO:0007669"/>
    <property type="project" value="UniProtKB-KW"/>
</dbReference>
<dbReference type="GO" id="GO:0005992">
    <property type="term" value="P:trehalose biosynthetic process"/>
    <property type="evidence" value="ECO:0007669"/>
    <property type="project" value="UniProtKB-UniPathway"/>
</dbReference>
<dbReference type="AlphaFoldDB" id="A0A4Q1SBJ1"/>
<comment type="function">
    <text evidence="4">Removes the phosphate from trehalose 6-phosphate to produce free trehalose.</text>
</comment>
<dbReference type="RefSeq" id="WP_129209133.1">
    <property type="nucleotide sequence ID" value="NZ_BMGU01000005.1"/>
</dbReference>
<keyword evidence="4" id="KW-0479">Metal-binding</keyword>
<dbReference type="NCBIfam" id="TIGR01484">
    <property type="entry name" value="HAD-SF-IIB"/>
    <property type="match status" value="1"/>
</dbReference>